<name>A0A0F4YRS0_RASE3</name>
<keyword evidence="2" id="KW-0496">Mitochondrion</keyword>
<gene>
    <name evidence="3" type="ORF">T310_5029</name>
</gene>
<dbReference type="EMBL" id="LASV01000217">
    <property type="protein sequence ID" value="KKA20944.1"/>
    <property type="molecule type" value="Genomic_DNA"/>
</dbReference>
<dbReference type="InterPro" id="IPR011335">
    <property type="entry name" value="Restrct_endonuc-II-like"/>
</dbReference>
<dbReference type="OrthoDB" id="20734at2759"/>
<organism evidence="3 4">
    <name type="scientific">Rasamsonia emersonii (strain ATCC 16479 / CBS 393.64 / IMI 116815)</name>
    <dbReference type="NCBI Taxonomy" id="1408163"/>
    <lineage>
        <taxon>Eukaryota</taxon>
        <taxon>Fungi</taxon>
        <taxon>Dikarya</taxon>
        <taxon>Ascomycota</taxon>
        <taxon>Pezizomycotina</taxon>
        <taxon>Eurotiomycetes</taxon>
        <taxon>Eurotiomycetidae</taxon>
        <taxon>Eurotiales</taxon>
        <taxon>Trichocomaceae</taxon>
        <taxon>Rasamsonia</taxon>
    </lineage>
</organism>
<dbReference type="PANTHER" id="PTHR28133:SF1">
    <property type="entry name" value="REQUIRED FOR RESPIRATORY GROWTH PROTEIN 7, MITOCHONDRIAL"/>
    <property type="match status" value="1"/>
</dbReference>
<keyword evidence="4" id="KW-1185">Reference proteome</keyword>
<reference evidence="3 4" key="1">
    <citation type="submission" date="2015-04" db="EMBL/GenBank/DDBJ databases">
        <authorList>
            <person name="Heijne W.H."/>
            <person name="Fedorova N.D."/>
            <person name="Nierman W.C."/>
            <person name="Vollebregt A.W."/>
            <person name="Zhao Z."/>
            <person name="Wu L."/>
            <person name="Kumar M."/>
            <person name="Stam H."/>
            <person name="van den Berg M.A."/>
            <person name="Pel H.J."/>
        </authorList>
    </citation>
    <scope>NUCLEOTIDE SEQUENCE [LARGE SCALE GENOMIC DNA]</scope>
    <source>
        <strain evidence="3 4">CBS 393.64</strain>
    </source>
</reference>
<evidence type="ECO:0000313" key="4">
    <source>
        <dbReference type="Proteomes" id="UP000053958"/>
    </source>
</evidence>
<evidence type="ECO:0000256" key="2">
    <source>
        <dbReference type="ARBA" id="ARBA00023128"/>
    </source>
</evidence>
<proteinExistence type="predicted"/>
<evidence type="ECO:0000256" key="1">
    <source>
        <dbReference type="ARBA" id="ARBA00004173"/>
    </source>
</evidence>
<dbReference type="GeneID" id="25317376"/>
<dbReference type="Pfam" id="PF10356">
    <property type="entry name" value="RRG7"/>
    <property type="match status" value="1"/>
</dbReference>
<protein>
    <submittedName>
        <fullName evidence="3">Uncharacterized protein</fullName>
    </submittedName>
</protein>
<dbReference type="GO" id="GO:0005739">
    <property type="term" value="C:mitochondrion"/>
    <property type="evidence" value="ECO:0007669"/>
    <property type="project" value="UniProtKB-SubCell"/>
</dbReference>
<dbReference type="AlphaFoldDB" id="A0A0F4YRS0"/>
<dbReference type="Proteomes" id="UP000053958">
    <property type="component" value="Unassembled WGS sequence"/>
</dbReference>
<sequence length="316" mass="35494">MVLRRALPLRLSQCVYRSFSHSAASLQLSPFTRRLFKLPAAPPPASLNHHDLPSFLSYAERTGLPASSTTYVGTHYEYTVLQSLRRFAFALHRVGGRDDAGIDLVGTWHLPRRAHALRVVVQCKALKTKLGPNLVRELEGAFRHSPVGWRTSEKVAILVSPREATKGVRDAMARSDYPLFWIMMERDGTIRQALWNGKVEALGLGALGVETRYREHSSDPAQKDIILTWDDEEFPHMDRVEEDMAKQEAEWVATWGCERLSETGKVELLEMVETAFPDLGPGHALEQIDQSSLAAKKAEFLALLEEKSPRSGQEPK</sequence>
<dbReference type="SUPFAM" id="SSF52980">
    <property type="entry name" value="Restriction endonuclease-like"/>
    <property type="match status" value="1"/>
</dbReference>
<dbReference type="PANTHER" id="PTHR28133">
    <property type="entry name" value="REQUIRED FOR RESPIRATORY GROWTH PROTEIN 7, MITOCHONDRIAL"/>
    <property type="match status" value="1"/>
</dbReference>
<dbReference type="GO" id="GO:0006302">
    <property type="term" value="P:double-strand break repair"/>
    <property type="evidence" value="ECO:0007669"/>
    <property type="project" value="UniProtKB-ARBA"/>
</dbReference>
<comment type="subcellular location">
    <subcellularLocation>
        <location evidence="1">Mitochondrion</location>
    </subcellularLocation>
</comment>
<dbReference type="InterPro" id="IPR018828">
    <property type="entry name" value="RRG7"/>
</dbReference>
<evidence type="ECO:0000313" key="3">
    <source>
        <dbReference type="EMBL" id="KKA20944.1"/>
    </source>
</evidence>
<accession>A0A0F4YRS0</accession>
<comment type="caution">
    <text evidence="3">The sequence shown here is derived from an EMBL/GenBank/DDBJ whole genome shotgun (WGS) entry which is preliminary data.</text>
</comment>
<dbReference type="RefSeq" id="XP_013327556.1">
    <property type="nucleotide sequence ID" value="XM_013472102.1"/>
</dbReference>